<sequence length="600" mass="69246">MVTPLFAQIVSTKKPDGKTYKYLHIVESYREGGTVKKRRVASLGNISQYSEREIEQIIRTLESLLQHRTTGSIDDLETHRVLQFGVPYVVQFLWNQLGLSEAIRHALKDREVTFDVARYVQAMVIHRLVDPSSKLRLFQTLDDLYLPDAGSEPWQLRHFYRALDYLMDIKPQLERALYSRLTDLLNFKLSLVLYDLTSTHLYGHECPLGEHGYSRTHRPDLEQVELGLLVTPEGIPITHEVFAGNVSDKETVPDILTRLKEQFSVEQCVFVGDRGMVTEKNMALMAEAGFPYIVGFHKRGRIVSDRLLEEFADLANYVQLKDNLYYLEVPRNRVEDDEKSDGVRYILCYNPEKAAHDAAFRESAMAEAEAGLLALAERLMQTRRGRKPTNKGVMLKVADLLTKKGVEAFFHVDYQDGVLTYARDEEALAKEALRDGKFLIRTNTTFPAGDVVLSYKTLMGIERAFRQIKNFLDVGPVYHWNEKRVRGHIFVCVLAYLFEQEMQVLYRRQWQREAEAVRAIEDEKERDREQAELDQRWYSGEAIVRELRRWQAVHATFLGKEFLSVTKASERVRSIVASLGIPMPSKTIWVSESGRVQKMD</sequence>
<evidence type="ECO:0000313" key="3">
    <source>
        <dbReference type="Proteomes" id="UP000502196"/>
    </source>
</evidence>
<dbReference type="EMBL" id="LR792683">
    <property type="protein sequence ID" value="CAB3392229.1"/>
    <property type="molecule type" value="Genomic_DNA"/>
</dbReference>
<proteinExistence type="predicted"/>
<protein>
    <submittedName>
        <fullName evidence="2">Transposase</fullName>
    </submittedName>
</protein>
<dbReference type="GO" id="GO:0003677">
    <property type="term" value="F:DNA binding"/>
    <property type="evidence" value="ECO:0007669"/>
    <property type="project" value="InterPro"/>
</dbReference>
<dbReference type="NCBIfam" id="NF033559">
    <property type="entry name" value="transpos_IS1634"/>
    <property type="match status" value="1"/>
</dbReference>
<reference evidence="2 3" key="1">
    <citation type="submission" date="2020-04" db="EMBL/GenBank/DDBJ databases">
        <authorList>
            <person name="Hogendoorn C."/>
        </authorList>
    </citation>
    <scope>NUCLEOTIDE SEQUENCE [LARGE SCALE GENOMIC DNA]</scope>
    <source>
        <strain evidence="2">COOX1</strain>
    </source>
</reference>
<evidence type="ECO:0000313" key="2">
    <source>
        <dbReference type="EMBL" id="CAB3392229.1"/>
    </source>
</evidence>
<dbReference type="InterPro" id="IPR002559">
    <property type="entry name" value="Transposase_11"/>
</dbReference>
<dbReference type="Proteomes" id="UP000502196">
    <property type="component" value="Chromosome"/>
</dbReference>
<dbReference type="PANTHER" id="PTHR34614:SF2">
    <property type="entry name" value="TRANSPOSASE IS4-LIKE DOMAIN-CONTAINING PROTEIN"/>
    <property type="match status" value="1"/>
</dbReference>
<gene>
    <name evidence="2" type="ORF">COOX1_1306</name>
</gene>
<dbReference type="GO" id="GO:0006313">
    <property type="term" value="P:DNA transposition"/>
    <property type="evidence" value="ECO:0007669"/>
    <property type="project" value="InterPro"/>
</dbReference>
<dbReference type="InterPro" id="IPR047654">
    <property type="entry name" value="IS1634_transpos"/>
</dbReference>
<organism evidence="2 3">
    <name type="scientific">Kyrpidia spormannii</name>
    <dbReference type="NCBI Taxonomy" id="2055160"/>
    <lineage>
        <taxon>Bacteria</taxon>
        <taxon>Bacillati</taxon>
        <taxon>Bacillota</taxon>
        <taxon>Bacilli</taxon>
        <taxon>Bacillales</taxon>
        <taxon>Alicyclobacillaceae</taxon>
        <taxon>Kyrpidia</taxon>
    </lineage>
</organism>
<dbReference type="PANTHER" id="PTHR34614">
    <property type="match status" value="1"/>
</dbReference>
<accession>A0A6F9E707</accession>
<evidence type="ECO:0000259" key="1">
    <source>
        <dbReference type="Pfam" id="PF01609"/>
    </source>
</evidence>
<dbReference type="Pfam" id="PF01609">
    <property type="entry name" value="DDE_Tnp_1"/>
    <property type="match status" value="1"/>
</dbReference>
<dbReference type="AlphaFoldDB" id="A0A6F9E707"/>
<name>A0A6F9E707_9BACL</name>
<feature type="domain" description="Transposase IS4-like" evidence="1">
    <location>
        <begin position="209"/>
        <end position="497"/>
    </location>
</feature>
<dbReference type="GO" id="GO:0004803">
    <property type="term" value="F:transposase activity"/>
    <property type="evidence" value="ECO:0007669"/>
    <property type="project" value="InterPro"/>
</dbReference>